<evidence type="ECO:0000256" key="3">
    <source>
        <dbReference type="ARBA" id="ARBA00022692"/>
    </source>
</evidence>
<dbReference type="Gene3D" id="1.20.1540.10">
    <property type="entry name" value="Rhomboid-like"/>
    <property type="match status" value="1"/>
</dbReference>
<evidence type="ECO:0000256" key="7">
    <source>
        <dbReference type="SAM" id="Phobius"/>
    </source>
</evidence>
<dbReference type="GO" id="GO:0004252">
    <property type="term" value="F:serine-type endopeptidase activity"/>
    <property type="evidence" value="ECO:0007669"/>
    <property type="project" value="InterPro"/>
</dbReference>
<evidence type="ECO:0000256" key="4">
    <source>
        <dbReference type="ARBA" id="ARBA00022801"/>
    </source>
</evidence>
<keyword evidence="10" id="KW-1185">Reference proteome</keyword>
<dbReference type="GO" id="GO:0016020">
    <property type="term" value="C:membrane"/>
    <property type="evidence" value="ECO:0007669"/>
    <property type="project" value="UniProtKB-SubCell"/>
</dbReference>
<dbReference type="PANTHER" id="PTHR43731:SF14">
    <property type="entry name" value="PRESENILIN-ASSOCIATED RHOMBOID-LIKE PROTEIN, MITOCHONDRIAL"/>
    <property type="match status" value="1"/>
</dbReference>
<dbReference type="GeneID" id="5477236"/>
<dbReference type="InterPro" id="IPR035952">
    <property type="entry name" value="Rhomboid-like_sf"/>
</dbReference>
<keyword evidence="4" id="KW-0378">Hydrolase</keyword>
<evidence type="ECO:0000256" key="2">
    <source>
        <dbReference type="ARBA" id="ARBA00009045"/>
    </source>
</evidence>
<evidence type="ECO:0000256" key="6">
    <source>
        <dbReference type="ARBA" id="ARBA00023136"/>
    </source>
</evidence>
<dbReference type="KEGG" id="bbo:BBOV_I003700"/>
<sequence length="452" mass="50999">MCKLGRMSTPLRYNALVRHRYLSFITSKTTYRNRALCRSEAVFIAPPFYRSHCYNVKDTGRSYSYQGQSQRSDHSGSFNRILCFGSTAFALCRSWDPKGYGDSEDDNIASLDESSSEGWYKDDDYFSVDIPIDFGHSNAHHSPRSGILSPSGDYPHNNSSDHGLCRDAIKSGSFSLMGIISSMNNVSPNGFGRFFLLCCGSVFGLWSLSDRIHNPWLSQFLQRHFLASRSSFDMRRWHTLLTSSISHASFFHLFLNCMMFHQLINTFARHMAPPLPSRPSVSSIDRLFSSLSSSIEGFFWPSTHTKRRMDTVQTSDIMGVMVLSGICSSLGHVALYKTPVYGASGAISGLLYLLASTFPNSYFHTVFPVPGLQVSILQICQMFVATNVYFLFFGTALRNIAWSAHLFGFGAGALYCYLQQHVFKRRGFRNPVTLSFRTASSQWRRTFKGILH</sequence>
<dbReference type="STRING" id="5865.A7AWM4"/>
<proteinExistence type="inferred from homology"/>
<evidence type="ECO:0000256" key="1">
    <source>
        <dbReference type="ARBA" id="ARBA00004141"/>
    </source>
</evidence>
<dbReference type="SUPFAM" id="SSF144091">
    <property type="entry name" value="Rhomboid-like"/>
    <property type="match status" value="1"/>
</dbReference>
<dbReference type="Pfam" id="PF01694">
    <property type="entry name" value="Rhomboid"/>
    <property type="match status" value="1"/>
</dbReference>
<feature type="transmembrane region" description="Helical" evidence="7">
    <location>
        <begin position="317"/>
        <end position="335"/>
    </location>
</feature>
<reference evidence="9 10" key="1">
    <citation type="journal article" date="2007" name="PLoS Pathog.">
        <title>Genome sequence of Babesia bovis and comparative analysis of apicomplexan hemoprotozoa.</title>
        <authorList>
            <person name="Brayton K.A."/>
            <person name="Lau A.O.T."/>
            <person name="Herndon D.R."/>
            <person name="Hannick L."/>
            <person name="Kappmeyer L.S."/>
            <person name="Berens S.J."/>
            <person name="Bidwell S.L."/>
            <person name="Brown W.C."/>
            <person name="Crabtree J."/>
            <person name="Fadrosh D."/>
            <person name="Feldblum T."/>
            <person name="Forberger H.A."/>
            <person name="Haas B.J."/>
            <person name="Howell J.M."/>
            <person name="Khouri H."/>
            <person name="Koo H."/>
            <person name="Mann D.J."/>
            <person name="Norimine J."/>
            <person name="Paulsen I.T."/>
            <person name="Radune D."/>
            <person name="Ren Q."/>
            <person name="Smith R.K. Jr."/>
            <person name="Suarez C.E."/>
            <person name="White O."/>
            <person name="Wortman J.R."/>
            <person name="Knowles D.P. Jr."/>
            <person name="McElwain T.F."/>
            <person name="Nene V.M."/>
        </authorList>
    </citation>
    <scope>NUCLEOTIDE SEQUENCE [LARGE SCALE GENOMIC DNA]</scope>
    <source>
        <strain evidence="9">T2Bo</strain>
    </source>
</reference>
<keyword evidence="3 7" id="KW-0812">Transmembrane</keyword>
<dbReference type="AlphaFoldDB" id="A7AWM4"/>
<keyword evidence="5 7" id="KW-1133">Transmembrane helix</keyword>
<evidence type="ECO:0000256" key="5">
    <source>
        <dbReference type="ARBA" id="ARBA00022989"/>
    </source>
</evidence>
<protein>
    <recommendedName>
        <fullName evidence="8">Peptidase S54 rhomboid domain-containing protein</fullName>
    </recommendedName>
</protein>
<keyword evidence="6 7" id="KW-0472">Membrane</keyword>
<feature type="transmembrane region" description="Helical" evidence="7">
    <location>
        <begin position="375"/>
        <end position="394"/>
    </location>
</feature>
<evidence type="ECO:0000313" key="10">
    <source>
        <dbReference type="Proteomes" id="UP000002173"/>
    </source>
</evidence>
<evidence type="ECO:0000259" key="8">
    <source>
        <dbReference type="Pfam" id="PF01694"/>
    </source>
</evidence>
<feature type="domain" description="Peptidase S54 rhomboid" evidence="8">
    <location>
        <begin position="311"/>
        <end position="418"/>
    </location>
</feature>
<dbReference type="InterPro" id="IPR050925">
    <property type="entry name" value="Rhomboid_protease_S54"/>
</dbReference>
<dbReference type="eggNOG" id="ENOG502S8IH">
    <property type="taxonomic scope" value="Eukaryota"/>
</dbReference>
<accession>A7AWM4</accession>
<comment type="similarity">
    <text evidence="2">Belongs to the peptidase S54 family.</text>
</comment>
<feature type="transmembrane region" description="Helical" evidence="7">
    <location>
        <begin position="400"/>
        <end position="418"/>
    </location>
</feature>
<dbReference type="InterPro" id="IPR022764">
    <property type="entry name" value="Peptidase_S54_rhomboid_dom"/>
</dbReference>
<dbReference type="InParanoid" id="A7AWM4"/>
<comment type="caution">
    <text evidence="9">The sequence shown here is derived from an EMBL/GenBank/DDBJ whole genome shotgun (WGS) entry which is preliminary data.</text>
</comment>
<evidence type="ECO:0000313" key="9">
    <source>
        <dbReference type="EMBL" id="EDO05452.1"/>
    </source>
</evidence>
<comment type="subcellular location">
    <subcellularLocation>
        <location evidence="1">Membrane</location>
        <topology evidence="1">Multi-pass membrane protein</topology>
    </subcellularLocation>
</comment>
<dbReference type="VEuPathDB" id="PiroplasmaDB:BBOV_I003700"/>
<name>A7AWM4_BABBO</name>
<dbReference type="Proteomes" id="UP000002173">
    <property type="component" value="Chromosome 1"/>
</dbReference>
<feature type="transmembrane region" description="Helical" evidence="7">
    <location>
        <begin position="341"/>
        <end position="363"/>
    </location>
</feature>
<gene>
    <name evidence="9" type="ORF">BBOV_I003700</name>
</gene>
<dbReference type="EMBL" id="AAXT01000005">
    <property type="protein sequence ID" value="EDO05452.1"/>
    <property type="molecule type" value="Genomic_DNA"/>
</dbReference>
<organism evidence="9 10">
    <name type="scientific">Babesia bovis</name>
    <dbReference type="NCBI Taxonomy" id="5865"/>
    <lineage>
        <taxon>Eukaryota</taxon>
        <taxon>Sar</taxon>
        <taxon>Alveolata</taxon>
        <taxon>Apicomplexa</taxon>
        <taxon>Aconoidasida</taxon>
        <taxon>Piroplasmida</taxon>
        <taxon>Babesiidae</taxon>
        <taxon>Babesia</taxon>
    </lineage>
</organism>
<dbReference type="PANTHER" id="PTHR43731">
    <property type="entry name" value="RHOMBOID PROTEASE"/>
    <property type="match status" value="1"/>
</dbReference>